<organism evidence="1 2">
    <name type="scientific">Nelumbo nucifera</name>
    <name type="common">Sacred lotus</name>
    <dbReference type="NCBI Taxonomy" id="4432"/>
    <lineage>
        <taxon>Eukaryota</taxon>
        <taxon>Viridiplantae</taxon>
        <taxon>Streptophyta</taxon>
        <taxon>Embryophyta</taxon>
        <taxon>Tracheophyta</taxon>
        <taxon>Spermatophyta</taxon>
        <taxon>Magnoliopsida</taxon>
        <taxon>Proteales</taxon>
        <taxon>Nelumbonaceae</taxon>
        <taxon>Nelumbo</taxon>
    </lineage>
</organism>
<protein>
    <submittedName>
        <fullName evidence="2">Uncharacterized protein LOC104610860</fullName>
    </submittedName>
</protein>
<dbReference type="GeneID" id="104610860"/>
<name>A0A1U8BH99_NELNU</name>
<dbReference type="Pfam" id="PF10551">
    <property type="entry name" value="MULE"/>
    <property type="match status" value="1"/>
</dbReference>
<gene>
    <name evidence="2" type="primary">LOC104610860</name>
</gene>
<dbReference type="InterPro" id="IPR018289">
    <property type="entry name" value="MULE_transposase_dom"/>
</dbReference>
<dbReference type="KEGG" id="nnu:104610860"/>
<dbReference type="AlphaFoldDB" id="A0A1U8BH99"/>
<accession>A0A1U8BH99</accession>
<dbReference type="RefSeq" id="XP_010275984.1">
    <property type="nucleotide sequence ID" value="XM_010277682.1"/>
</dbReference>
<dbReference type="OrthoDB" id="1895122at2759"/>
<reference evidence="2" key="1">
    <citation type="submission" date="2025-08" db="UniProtKB">
        <authorList>
            <consortium name="RefSeq"/>
        </authorList>
    </citation>
    <scope>IDENTIFICATION</scope>
</reference>
<dbReference type="PANTHER" id="PTHR31973:SF187">
    <property type="entry name" value="MUTATOR TRANSPOSASE MUDRA PROTEIN"/>
    <property type="match status" value="1"/>
</dbReference>
<sequence length="252" mass="29029">MAGERELKILLNGFANDSYKLIPWLCKKLVETNPGAVATFTVDDSGMFNQLFVAFNSSLHGFRVGCCPMLFIDAAHLKGNYQGQLLATNAYDANNQRFPVAFAVVSSKSIPDWTWFLENLKIKLNDDRKVVIVSDRNTSIRHAVEIVFDSEYHAFCSRHLMENLKGCMRRLRLLKAKKEVIEDYVNQLIYTRDTVKFDLYLSKIHNQNLDIYGWILDSDPPHWANSLFKGRRHDKFTSNLAESFNAWVLEAR</sequence>
<proteinExistence type="predicted"/>
<keyword evidence="1" id="KW-1185">Reference proteome</keyword>
<dbReference type="OMA" id="WASSHFL"/>
<evidence type="ECO:0000313" key="1">
    <source>
        <dbReference type="Proteomes" id="UP000189703"/>
    </source>
</evidence>
<dbReference type="Proteomes" id="UP000189703">
    <property type="component" value="Unplaced"/>
</dbReference>
<dbReference type="eggNOG" id="ENOG502QR4U">
    <property type="taxonomic scope" value="Eukaryota"/>
</dbReference>
<evidence type="ECO:0000313" key="2">
    <source>
        <dbReference type="RefSeq" id="XP_010275984.1"/>
    </source>
</evidence>
<dbReference type="PANTHER" id="PTHR31973">
    <property type="entry name" value="POLYPROTEIN, PUTATIVE-RELATED"/>
    <property type="match status" value="1"/>
</dbReference>